<feature type="domain" description="Serpin" evidence="8">
    <location>
        <begin position="59"/>
        <end position="419"/>
    </location>
</feature>
<dbReference type="OMA" id="AEIMTMS"/>
<reference evidence="9" key="1">
    <citation type="submission" date="2025-08" db="UniProtKB">
        <authorList>
            <consortium name="Ensembl"/>
        </authorList>
    </citation>
    <scope>IDENTIFICATION</scope>
</reference>
<dbReference type="InterPro" id="IPR042185">
    <property type="entry name" value="Serpin_sf_2"/>
</dbReference>
<dbReference type="FunFam" id="2.10.310.10:FF:000001">
    <property type="entry name" value="Serpin family A member 1"/>
    <property type="match status" value="1"/>
</dbReference>
<dbReference type="InterPro" id="IPR023795">
    <property type="entry name" value="Serpin_CS"/>
</dbReference>
<gene>
    <name evidence="9" type="primary">LOC109321718</name>
</gene>
<evidence type="ECO:0000256" key="6">
    <source>
        <dbReference type="RuleBase" id="RU000411"/>
    </source>
</evidence>
<feature type="signal peptide" evidence="7">
    <location>
        <begin position="1"/>
        <end position="20"/>
    </location>
</feature>
<dbReference type="InterPro" id="IPR036186">
    <property type="entry name" value="Serpin_sf"/>
</dbReference>
<keyword evidence="4" id="KW-0722">Serine protease inhibitor</keyword>
<dbReference type="FunFam" id="2.30.39.10:FF:000003">
    <property type="entry name" value="alpha-1-antitrypsin isoform X1"/>
    <property type="match status" value="1"/>
</dbReference>
<evidence type="ECO:0000259" key="8">
    <source>
        <dbReference type="SMART" id="SM00093"/>
    </source>
</evidence>
<dbReference type="InterPro" id="IPR042178">
    <property type="entry name" value="Serpin_sf_1"/>
</dbReference>
<dbReference type="PROSITE" id="PS00284">
    <property type="entry name" value="SERPIN"/>
    <property type="match status" value="1"/>
</dbReference>
<protein>
    <submittedName>
        <fullName evidence="9">Alpha-1-antitrypsin-like</fullName>
    </submittedName>
</protein>
<keyword evidence="3 7" id="KW-0732">Signal</keyword>
<dbReference type="GO" id="GO:0004867">
    <property type="term" value="F:serine-type endopeptidase inhibitor activity"/>
    <property type="evidence" value="ECO:0007669"/>
    <property type="project" value="UniProtKB-KW"/>
</dbReference>
<dbReference type="InterPro" id="IPR023796">
    <property type="entry name" value="Serpin_dom"/>
</dbReference>
<keyword evidence="10" id="KW-1185">Reference proteome</keyword>
<evidence type="ECO:0000256" key="3">
    <source>
        <dbReference type="ARBA" id="ARBA00022729"/>
    </source>
</evidence>
<dbReference type="GO" id="GO:0005615">
    <property type="term" value="C:extracellular space"/>
    <property type="evidence" value="ECO:0007669"/>
    <property type="project" value="InterPro"/>
</dbReference>
<dbReference type="InterPro" id="IPR000215">
    <property type="entry name" value="Serpin_fam"/>
</dbReference>
<keyword evidence="2" id="KW-0646">Protease inhibitor</keyword>
<dbReference type="AlphaFoldDB" id="A0A7M4ERK7"/>
<evidence type="ECO:0000313" key="9">
    <source>
        <dbReference type="Ensembl" id="ENSCPRP00005012817.1"/>
    </source>
</evidence>
<name>A0A7M4ERK7_CROPO</name>
<dbReference type="PANTHER" id="PTHR11461:SF165">
    <property type="entry name" value="ALPHA-1-ANTITRYPSIN"/>
    <property type="match status" value="1"/>
</dbReference>
<evidence type="ECO:0000256" key="4">
    <source>
        <dbReference type="ARBA" id="ARBA00022900"/>
    </source>
</evidence>
<dbReference type="Gene3D" id="3.30.497.10">
    <property type="entry name" value="Antithrombin, subunit I, domain 2"/>
    <property type="match status" value="1"/>
</dbReference>
<evidence type="ECO:0000256" key="7">
    <source>
        <dbReference type="SAM" id="SignalP"/>
    </source>
</evidence>
<dbReference type="Gene3D" id="2.30.39.10">
    <property type="entry name" value="Alpha-1-antitrypsin, domain 1"/>
    <property type="match status" value="1"/>
</dbReference>
<dbReference type="SUPFAM" id="SSF56574">
    <property type="entry name" value="Serpins"/>
    <property type="match status" value="1"/>
</dbReference>
<reference evidence="9" key="2">
    <citation type="submission" date="2025-09" db="UniProtKB">
        <authorList>
            <consortium name="Ensembl"/>
        </authorList>
    </citation>
    <scope>IDENTIFICATION</scope>
</reference>
<dbReference type="PANTHER" id="PTHR11461">
    <property type="entry name" value="SERINE PROTEASE INHIBITOR, SERPIN"/>
    <property type="match status" value="1"/>
</dbReference>
<organism evidence="9 10">
    <name type="scientific">Crocodylus porosus</name>
    <name type="common">Saltwater crocodile</name>
    <name type="synonym">Estuarine crocodile</name>
    <dbReference type="NCBI Taxonomy" id="8502"/>
    <lineage>
        <taxon>Eukaryota</taxon>
        <taxon>Metazoa</taxon>
        <taxon>Chordata</taxon>
        <taxon>Craniata</taxon>
        <taxon>Vertebrata</taxon>
        <taxon>Euteleostomi</taxon>
        <taxon>Archelosauria</taxon>
        <taxon>Archosauria</taxon>
        <taxon>Crocodylia</taxon>
        <taxon>Longirostres</taxon>
        <taxon>Crocodylidae</taxon>
        <taxon>Crocodylus</taxon>
    </lineage>
</organism>
<dbReference type="GeneTree" id="ENSGT00940000160877"/>
<dbReference type="Proteomes" id="UP000594220">
    <property type="component" value="Unplaced"/>
</dbReference>
<sequence length="422" mass="47846">MKPDFYLCVLLAGLHSVAHCSHEDGHDNHDANSTEHDSKHEGEAMACLKLVPNNADFAFRLYKEITLEEPNKNIFFSPVSISTAFAMLAYAARSTTHTQILEGLAFNLTEIEEREIHEGFQHLIYMLNNPDSQLQLNMGNAIFLREKLKPLQEFLEGIKNLYDAEAFTANFKDSTEAEKQINTYVEKKTHGKIVDMVKNLDPETAMVLISFIYFKGKWEKPFASEFTRERDFFVDEETTVKVPMMHRTGMFYMHFDHDLSCTVLRLHYNGSATAFFILPEKGKMKQLEDALVKETVSRWSESLFLSQGCALAYLYIPKFSISGTYQIKKLLMKMGITDVFTDNADLSGITGTPDFKVSKVVHKAVVNVDERGSEAAAATAVEIMPLSLPPPIEFNSPFLMLIFDRVTNSTLFIGKIMNPNEQ</sequence>
<dbReference type="PRINTS" id="PR00780">
    <property type="entry name" value="LEUSERPINII"/>
</dbReference>
<feature type="chain" id="PRO_5029729650" evidence="7">
    <location>
        <begin position="21"/>
        <end position="422"/>
    </location>
</feature>
<dbReference type="Ensembl" id="ENSCPRT00005015087.1">
    <property type="protein sequence ID" value="ENSCPRP00005012817.1"/>
    <property type="gene ID" value="ENSCPRG00005009000.1"/>
</dbReference>
<dbReference type="SMART" id="SM00093">
    <property type="entry name" value="SERPIN"/>
    <property type="match status" value="1"/>
</dbReference>
<dbReference type="Pfam" id="PF00079">
    <property type="entry name" value="Serpin"/>
    <property type="match status" value="1"/>
</dbReference>
<dbReference type="Gene3D" id="2.10.310.10">
    <property type="entry name" value="Serpins superfamily"/>
    <property type="match status" value="1"/>
</dbReference>
<proteinExistence type="inferred from homology"/>
<evidence type="ECO:0000256" key="1">
    <source>
        <dbReference type="ARBA" id="ARBA00009500"/>
    </source>
</evidence>
<evidence type="ECO:0000256" key="5">
    <source>
        <dbReference type="ARBA" id="ARBA00023180"/>
    </source>
</evidence>
<dbReference type="FunFam" id="3.30.497.10:FF:000001">
    <property type="entry name" value="Serine protease inhibitor"/>
    <property type="match status" value="1"/>
</dbReference>
<evidence type="ECO:0000256" key="2">
    <source>
        <dbReference type="ARBA" id="ARBA00022690"/>
    </source>
</evidence>
<dbReference type="CDD" id="cd19548">
    <property type="entry name" value="serpinA_A1AT-like"/>
    <property type="match status" value="1"/>
</dbReference>
<evidence type="ECO:0000313" key="10">
    <source>
        <dbReference type="Proteomes" id="UP000594220"/>
    </source>
</evidence>
<accession>A0A7M4ERK7</accession>
<comment type="similarity">
    <text evidence="1 6">Belongs to the serpin family.</text>
</comment>
<keyword evidence="5" id="KW-0325">Glycoprotein</keyword>